<dbReference type="Proteomes" id="UP000236738">
    <property type="component" value="Unassembled WGS sequence"/>
</dbReference>
<dbReference type="AlphaFoldDB" id="A0A1H5ZTT5"/>
<evidence type="ECO:0000313" key="2">
    <source>
        <dbReference type="Proteomes" id="UP000236738"/>
    </source>
</evidence>
<reference evidence="2" key="1">
    <citation type="submission" date="2016-10" db="EMBL/GenBank/DDBJ databases">
        <authorList>
            <person name="Varghese N."/>
            <person name="Submissions S."/>
        </authorList>
    </citation>
    <scope>NUCLEOTIDE SEQUENCE [LARGE SCALE GENOMIC DNA]</scope>
    <source>
        <strain evidence="2">DSM 21580</strain>
    </source>
</reference>
<organism evidence="1 2">
    <name type="scientific">Halpernia humi</name>
    <dbReference type="NCBI Taxonomy" id="493375"/>
    <lineage>
        <taxon>Bacteria</taxon>
        <taxon>Pseudomonadati</taxon>
        <taxon>Bacteroidota</taxon>
        <taxon>Flavobacteriia</taxon>
        <taxon>Flavobacteriales</taxon>
        <taxon>Weeksellaceae</taxon>
        <taxon>Chryseobacterium group</taxon>
        <taxon>Halpernia</taxon>
    </lineage>
</organism>
<protein>
    <submittedName>
        <fullName evidence="1">Uncharacterized protein</fullName>
    </submittedName>
</protein>
<proteinExistence type="predicted"/>
<dbReference type="RefSeq" id="WP_103914069.1">
    <property type="nucleotide sequence ID" value="NZ_FNUS01000005.1"/>
</dbReference>
<dbReference type="OrthoDB" id="1095019at2"/>
<name>A0A1H5ZTT5_9FLAO</name>
<evidence type="ECO:0000313" key="1">
    <source>
        <dbReference type="EMBL" id="SEG39562.1"/>
    </source>
</evidence>
<sequence length="113" mass="12720">MKSKATGIQYKDSLDGKNYDLKINIVKDQYGRIISGLVIGETLEQNMASILIAEPGDFKSNLLLGVGLRSSLLDEDLLKYRHAIKQQFALDGLNVNHLELYNLQNFSIDAEYE</sequence>
<accession>A0A1H5ZTT5</accession>
<dbReference type="EMBL" id="FNUS01000005">
    <property type="protein sequence ID" value="SEG39562.1"/>
    <property type="molecule type" value="Genomic_DNA"/>
</dbReference>
<gene>
    <name evidence="1" type="ORF">SAMN05421847_2193</name>
</gene>
<keyword evidence="2" id="KW-1185">Reference proteome</keyword>